<dbReference type="InterPro" id="IPR001034">
    <property type="entry name" value="DeoR_HTH"/>
</dbReference>
<dbReference type="Gene3D" id="3.40.50.1360">
    <property type="match status" value="1"/>
</dbReference>
<gene>
    <name evidence="5" type="ORF">JZ786_22500</name>
</gene>
<dbReference type="SMART" id="SM01134">
    <property type="entry name" value="DeoRC"/>
    <property type="match status" value="1"/>
</dbReference>
<dbReference type="PROSITE" id="PS51000">
    <property type="entry name" value="HTH_DEOR_2"/>
    <property type="match status" value="1"/>
</dbReference>
<evidence type="ECO:0000256" key="2">
    <source>
        <dbReference type="ARBA" id="ARBA00023125"/>
    </source>
</evidence>
<keyword evidence="1" id="KW-0805">Transcription regulation</keyword>
<dbReference type="InterPro" id="IPR018356">
    <property type="entry name" value="Tscrpt_reg_HTH_DeoR_CS"/>
</dbReference>
<dbReference type="GO" id="GO:0003677">
    <property type="term" value="F:DNA binding"/>
    <property type="evidence" value="ECO:0007669"/>
    <property type="project" value="UniProtKB-KW"/>
</dbReference>
<dbReference type="SUPFAM" id="SSF46785">
    <property type="entry name" value="Winged helix' DNA-binding domain"/>
    <property type="match status" value="1"/>
</dbReference>
<dbReference type="EMBL" id="CP071182">
    <property type="protein sequence ID" value="QSO47138.1"/>
    <property type="molecule type" value="Genomic_DNA"/>
</dbReference>
<dbReference type="InterPro" id="IPR014036">
    <property type="entry name" value="DeoR-like_C"/>
</dbReference>
<dbReference type="Proteomes" id="UP000663505">
    <property type="component" value="Chromosome"/>
</dbReference>
<keyword evidence="2" id="KW-0238">DNA-binding</keyword>
<dbReference type="KEGG" id="afx:JZ786_22500"/>
<dbReference type="GO" id="GO:0003700">
    <property type="term" value="F:DNA-binding transcription factor activity"/>
    <property type="evidence" value="ECO:0007669"/>
    <property type="project" value="InterPro"/>
</dbReference>
<protein>
    <submittedName>
        <fullName evidence="5">DeoR/GlpR transcriptional regulator</fullName>
    </submittedName>
</protein>
<evidence type="ECO:0000256" key="1">
    <source>
        <dbReference type="ARBA" id="ARBA00023015"/>
    </source>
</evidence>
<evidence type="ECO:0000256" key="3">
    <source>
        <dbReference type="ARBA" id="ARBA00023163"/>
    </source>
</evidence>
<evidence type="ECO:0000259" key="4">
    <source>
        <dbReference type="PROSITE" id="PS51000"/>
    </source>
</evidence>
<dbReference type="RefSeq" id="WP_206656498.1">
    <property type="nucleotide sequence ID" value="NZ_CP071182.1"/>
</dbReference>
<dbReference type="Gene3D" id="1.10.10.10">
    <property type="entry name" value="Winged helix-like DNA-binding domain superfamily/Winged helix DNA-binding domain"/>
    <property type="match status" value="1"/>
</dbReference>
<dbReference type="InterPro" id="IPR036388">
    <property type="entry name" value="WH-like_DNA-bd_sf"/>
</dbReference>
<accession>A0A9X7W0M0</accession>
<evidence type="ECO:0000313" key="6">
    <source>
        <dbReference type="Proteomes" id="UP000663505"/>
    </source>
</evidence>
<feature type="domain" description="HTH deoR-type" evidence="4">
    <location>
        <begin position="3"/>
        <end position="58"/>
    </location>
</feature>
<dbReference type="PROSITE" id="PS00894">
    <property type="entry name" value="HTH_DEOR_1"/>
    <property type="match status" value="1"/>
</dbReference>
<evidence type="ECO:0000313" key="5">
    <source>
        <dbReference type="EMBL" id="QSO47138.1"/>
    </source>
</evidence>
<dbReference type="PANTHER" id="PTHR30363">
    <property type="entry name" value="HTH-TYPE TRANSCRIPTIONAL REGULATOR SRLR-RELATED"/>
    <property type="match status" value="1"/>
</dbReference>
<dbReference type="InterPro" id="IPR036390">
    <property type="entry name" value="WH_DNA-bd_sf"/>
</dbReference>
<dbReference type="PRINTS" id="PR00037">
    <property type="entry name" value="HTHLACR"/>
</dbReference>
<dbReference type="AlphaFoldDB" id="A0A9X7W0M0"/>
<keyword evidence="3" id="KW-0804">Transcription</keyword>
<dbReference type="SMART" id="SM00420">
    <property type="entry name" value="HTH_DEOR"/>
    <property type="match status" value="1"/>
</dbReference>
<dbReference type="PANTHER" id="PTHR30363:SF44">
    <property type="entry name" value="AGA OPERON TRANSCRIPTIONAL REPRESSOR-RELATED"/>
    <property type="match status" value="1"/>
</dbReference>
<dbReference type="InterPro" id="IPR050313">
    <property type="entry name" value="Carb_Metab_HTH_regulators"/>
</dbReference>
<dbReference type="InterPro" id="IPR037171">
    <property type="entry name" value="NagB/RpiA_transferase-like"/>
</dbReference>
<name>A0A9X7W0M0_9BACL</name>
<dbReference type="Pfam" id="PF00455">
    <property type="entry name" value="DeoRC"/>
    <property type="match status" value="1"/>
</dbReference>
<organism evidence="5 6">
    <name type="scientific">Alicyclobacillus mengziensis</name>
    <dbReference type="NCBI Taxonomy" id="2931921"/>
    <lineage>
        <taxon>Bacteria</taxon>
        <taxon>Bacillati</taxon>
        <taxon>Bacillota</taxon>
        <taxon>Bacilli</taxon>
        <taxon>Bacillales</taxon>
        <taxon>Alicyclobacillaceae</taxon>
        <taxon>Alicyclobacillus</taxon>
    </lineage>
</organism>
<dbReference type="SUPFAM" id="SSF100950">
    <property type="entry name" value="NagB/RpiA/CoA transferase-like"/>
    <property type="match status" value="1"/>
</dbReference>
<dbReference type="Pfam" id="PF08220">
    <property type="entry name" value="HTH_DeoR"/>
    <property type="match status" value="1"/>
</dbReference>
<reference evidence="5 6" key="1">
    <citation type="submission" date="2021-02" db="EMBL/GenBank/DDBJ databases">
        <title>Alicyclobacillus curvatus sp. nov. and Alicyclobacillus mengziensis sp. nov., two acidophilic bacteria isolated from acid mine drainage.</title>
        <authorList>
            <person name="Huang Y."/>
        </authorList>
    </citation>
    <scope>NUCLEOTIDE SEQUENCE [LARGE SCALE GENOMIC DNA]</scope>
    <source>
        <strain evidence="5 6">S30H14</strain>
    </source>
</reference>
<sequence length="274" mass="30357">MYPAERREVLLDLLNQKGFVSIRDLALELRVSEITIRRDLKALQRQGLVEKVAGGGQAVRSASELPFLNKRVLQQAEKARISQRALSLIEPGMTIGLSAGTTTWTLAQLIRPTQLCNLTFVTNSTNVAMALQTNGWTDIHLTGGQFRTPSDALVGPLAEENARRLYTDVLFLGTHGVHLDYGLSTPNILEASMHRVMMDRANTVVLLFDHTKWGIRALAHLAMVDEVDIAITDEGPCKDEGGADYPESETFHRNHHHGDEIAELKRLGTEVFVV</sequence>
<proteinExistence type="predicted"/>
<keyword evidence="6" id="KW-1185">Reference proteome</keyword>